<sequence>MDLYPLFEQLEATAVGTAIRESLWLFPVVEAVHLLALALLGGAIFVLDLSILGVGLRAPSVAVIEKNTRPWLYLALAVLIATGVALGLSEALKLLDRSAFWLKMSALLAALVFTFAIKIPVLQRRPDAAVLKLFAVVSIGLWLTVAIAGRWIGFS</sequence>
<dbReference type="Pfam" id="PF20349">
    <property type="entry name" value="DUF6644"/>
    <property type="match status" value="1"/>
</dbReference>
<proteinExistence type="predicted"/>
<keyword evidence="1" id="KW-0472">Membrane</keyword>
<evidence type="ECO:0000313" key="3">
    <source>
        <dbReference type="EMBL" id="MFD1785436.1"/>
    </source>
</evidence>
<dbReference type="EMBL" id="JBHUEY010000006">
    <property type="protein sequence ID" value="MFD1785436.1"/>
    <property type="molecule type" value="Genomic_DNA"/>
</dbReference>
<evidence type="ECO:0000313" key="4">
    <source>
        <dbReference type="Proteomes" id="UP001597237"/>
    </source>
</evidence>
<keyword evidence="4" id="KW-1185">Reference proteome</keyword>
<feature type="transmembrane region" description="Helical" evidence="1">
    <location>
        <begin position="100"/>
        <end position="117"/>
    </location>
</feature>
<dbReference type="InterPro" id="IPR046586">
    <property type="entry name" value="DUF6644"/>
</dbReference>
<feature type="transmembrane region" description="Helical" evidence="1">
    <location>
        <begin position="70"/>
        <end position="88"/>
    </location>
</feature>
<keyword evidence="1" id="KW-1133">Transmembrane helix</keyword>
<name>A0ABW4N6G6_9CAUL</name>
<dbReference type="Proteomes" id="UP001597237">
    <property type="component" value="Unassembled WGS sequence"/>
</dbReference>
<reference evidence="4" key="1">
    <citation type="journal article" date="2019" name="Int. J. Syst. Evol. Microbiol.">
        <title>The Global Catalogue of Microorganisms (GCM) 10K type strain sequencing project: providing services to taxonomists for standard genome sequencing and annotation.</title>
        <authorList>
            <consortium name="The Broad Institute Genomics Platform"/>
            <consortium name="The Broad Institute Genome Sequencing Center for Infectious Disease"/>
            <person name="Wu L."/>
            <person name="Ma J."/>
        </authorList>
    </citation>
    <scope>NUCLEOTIDE SEQUENCE [LARGE SCALE GENOMIC DNA]</scope>
    <source>
        <strain evidence="4">DFY28</strain>
    </source>
</reference>
<evidence type="ECO:0000256" key="1">
    <source>
        <dbReference type="SAM" id="Phobius"/>
    </source>
</evidence>
<evidence type="ECO:0000259" key="2">
    <source>
        <dbReference type="Pfam" id="PF20349"/>
    </source>
</evidence>
<feature type="transmembrane region" description="Helical" evidence="1">
    <location>
        <begin position="31"/>
        <end position="58"/>
    </location>
</feature>
<feature type="domain" description="DUF6644" evidence="2">
    <location>
        <begin position="30"/>
        <end position="155"/>
    </location>
</feature>
<comment type="caution">
    <text evidence="3">The sequence shown here is derived from an EMBL/GenBank/DDBJ whole genome shotgun (WGS) entry which is preliminary data.</text>
</comment>
<protein>
    <submittedName>
        <fullName evidence="3">DUF6644 family protein</fullName>
    </submittedName>
</protein>
<gene>
    <name evidence="3" type="ORF">ACFSC0_18700</name>
</gene>
<dbReference type="RefSeq" id="WP_377281498.1">
    <property type="nucleotide sequence ID" value="NZ_JBHRSI010000004.1"/>
</dbReference>
<organism evidence="3 4">
    <name type="scientific">Phenylobacterium terrae</name>
    <dbReference type="NCBI Taxonomy" id="2665495"/>
    <lineage>
        <taxon>Bacteria</taxon>
        <taxon>Pseudomonadati</taxon>
        <taxon>Pseudomonadota</taxon>
        <taxon>Alphaproteobacteria</taxon>
        <taxon>Caulobacterales</taxon>
        <taxon>Caulobacteraceae</taxon>
        <taxon>Phenylobacterium</taxon>
    </lineage>
</organism>
<feature type="transmembrane region" description="Helical" evidence="1">
    <location>
        <begin position="129"/>
        <end position="152"/>
    </location>
</feature>
<keyword evidence="1" id="KW-0812">Transmembrane</keyword>
<accession>A0ABW4N6G6</accession>